<dbReference type="GO" id="GO:0004359">
    <property type="term" value="F:glutaminase activity"/>
    <property type="evidence" value="ECO:0007669"/>
    <property type="project" value="InterPro"/>
</dbReference>
<dbReference type="InterPro" id="IPR014445">
    <property type="entry name" value="Gln-dep_NAD_synthase"/>
</dbReference>
<comment type="similarity">
    <text evidence="2 7 8">In the C-terminal section; belongs to the NAD synthetase family.</text>
</comment>
<dbReference type="GO" id="GO:0003952">
    <property type="term" value="F:NAD+ synthase (glutamine-hydrolyzing) activity"/>
    <property type="evidence" value="ECO:0007669"/>
    <property type="project" value="UniProtKB-UniRule"/>
</dbReference>
<dbReference type="PANTHER" id="PTHR23090:SF9">
    <property type="entry name" value="GLUTAMINE-DEPENDENT NAD(+) SYNTHETASE"/>
    <property type="match status" value="1"/>
</dbReference>
<dbReference type="Pfam" id="PF00795">
    <property type="entry name" value="CN_hydrolase"/>
    <property type="match status" value="1"/>
</dbReference>
<dbReference type="GO" id="GO:0009435">
    <property type="term" value="P:NAD+ biosynthetic process"/>
    <property type="evidence" value="ECO:0007669"/>
    <property type="project" value="UniProtKB-UniRule"/>
</dbReference>
<gene>
    <name evidence="7" type="primary">nadE</name>
    <name evidence="11" type="ORF">SAMN06297382_0737</name>
</gene>
<dbReference type="GO" id="GO:0008795">
    <property type="term" value="F:NAD+ synthase activity"/>
    <property type="evidence" value="ECO:0007669"/>
    <property type="project" value="UniProtKB-UniRule"/>
</dbReference>
<dbReference type="EMBL" id="FZQA01000001">
    <property type="protein sequence ID" value="SNT68236.1"/>
    <property type="molecule type" value="Genomic_DNA"/>
</dbReference>
<dbReference type="GO" id="GO:0005737">
    <property type="term" value="C:cytoplasm"/>
    <property type="evidence" value="ECO:0007669"/>
    <property type="project" value="InterPro"/>
</dbReference>
<evidence type="ECO:0000313" key="12">
    <source>
        <dbReference type="Proteomes" id="UP000198346"/>
    </source>
</evidence>
<comment type="caution">
    <text evidence="7">Lacks conserved residue(s) required for the propagation of feature annotation.</text>
</comment>
<keyword evidence="3 7" id="KW-0436">Ligase</keyword>
<comment type="function">
    <text evidence="7">Catalyzes the ATP-dependent amidation of deamido-NAD to form NAD. Uses L-glutamine as a nitrogen source.</text>
</comment>
<dbReference type="Gene3D" id="3.40.50.620">
    <property type="entry name" value="HUPs"/>
    <property type="match status" value="1"/>
</dbReference>
<dbReference type="InterPro" id="IPR022310">
    <property type="entry name" value="NAD/GMP_synthase"/>
</dbReference>
<evidence type="ECO:0000256" key="5">
    <source>
        <dbReference type="ARBA" id="ARBA00022840"/>
    </source>
</evidence>
<dbReference type="CDD" id="cd07570">
    <property type="entry name" value="GAT_Gln-NAD-synth"/>
    <property type="match status" value="1"/>
</dbReference>
<evidence type="ECO:0000256" key="9">
    <source>
        <dbReference type="RuleBase" id="RU003811"/>
    </source>
</evidence>
<feature type="binding site" evidence="7">
    <location>
        <position position="134"/>
    </location>
    <ligand>
        <name>L-glutamine</name>
        <dbReference type="ChEBI" id="CHEBI:58359"/>
    </ligand>
</feature>
<keyword evidence="5 7" id="KW-0067">ATP-binding</keyword>
<dbReference type="HAMAP" id="MF_02090">
    <property type="entry name" value="NadE_glutamine_dep"/>
    <property type="match status" value="1"/>
</dbReference>
<keyword evidence="4 7" id="KW-0547">Nucleotide-binding</keyword>
<feature type="active site" description="Nucleophile; for glutaminase activity" evidence="7">
    <location>
        <position position="165"/>
    </location>
</feature>
<feature type="binding site" evidence="7">
    <location>
        <begin position="306"/>
        <end position="313"/>
    </location>
    <ligand>
        <name>ATP</name>
        <dbReference type="ChEBI" id="CHEBI:30616"/>
    </ligand>
</feature>
<feature type="active site" description="Proton acceptor; for glutaminase activity" evidence="7">
    <location>
        <position position="57"/>
    </location>
</feature>
<reference evidence="11 12" key="1">
    <citation type="submission" date="2017-07" db="EMBL/GenBank/DDBJ databases">
        <authorList>
            <person name="Sun Z.S."/>
            <person name="Albrecht U."/>
            <person name="Echele G."/>
            <person name="Lee C.C."/>
        </authorList>
    </citation>
    <scope>NUCLEOTIDE SEQUENCE [LARGE SCALE GENOMIC DNA]</scope>
    <source>
        <strain evidence="11 12">CGMCC 1.12710</strain>
    </source>
</reference>
<protein>
    <recommendedName>
        <fullName evidence="7 8">Glutamine-dependent NAD(+) synthetase</fullName>
        <ecNumber evidence="7 8">6.3.5.1</ecNumber>
    </recommendedName>
    <alternativeName>
        <fullName evidence="7 8">NAD(+) synthase [glutamine-hydrolyzing]</fullName>
    </alternativeName>
</protein>
<dbReference type="Gene3D" id="3.60.110.10">
    <property type="entry name" value="Carbon-nitrogen hydrolase"/>
    <property type="match status" value="1"/>
</dbReference>
<evidence type="ECO:0000256" key="3">
    <source>
        <dbReference type="ARBA" id="ARBA00022598"/>
    </source>
</evidence>
<evidence type="ECO:0000313" key="11">
    <source>
        <dbReference type="EMBL" id="SNT68236.1"/>
    </source>
</evidence>
<dbReference type="FunFam" id="3.40.50.620:FF:000106">
    <property type="entry name" value="Glutamine-dependent NAD(+) synthetase"/>
    <property type="match status" value="1"/>
</dbReference>
<dbReference type="InterPro" id="IPR014729">
    <property type="entry name" value="Rossmann-like_a/b/a_fold"/>
</dbReference>
<comment type="pathway">
    <text evidence="1 7 8">Cofactor biosynthesis; NAD(+) biosynthesis; NAD(+) from deamido-NAD(+) (L-Gln route): step 1/1.</text>
</comment>
<dbReference type="UniPathway" id="UPA00253">
    <property type="reaction ID" value="UER00334"/>
</dbReference>
<accession>A0A239PKB5</accession>
<dbReference type="PROSITE" id="PS50263">
    <property type="entry name" value="CN_HYDROLASE"/>
    <property type="match status" value="1"/>
</dbReference>
<evidence type="ECO:0000256" key="4">
    <source>
        <dbReference type="ARBA" id="ARBA00022741"/>
    </source>
</evidence>
<dbReference type="Proteomes" id="UP000198346">
    <property type="component" value="Unassembled WGS sequence"/>
</dbReference>
<organism evidence="11 12">
    <name type="scientific">Amphiplicatus metriothermophilus</name>
    <dbReference type="NCBI Taxonomy" id="1519374"/>
    <lineage>
        <taxon>Bacteria</taxon>
        <taxon>Pseudomonadati</taxon>
        <taxon>Pseudomonadota</taxon>
        <taxon>Alphaproteobacteria</taxon>
        <taxon>Parvularculales</taxon>
        <taxon>Parvularculaceae</taxon>
        <taxon>Amphiplicatus</taxon>
    </lineage>
</organism>
<evidence type="ECO:0000256" key="2">
    <source>
        <dbReference type="ARBA" id="ARBA00007145"/>
    </source>
</evidence>
<name>A0A239PKB5_9PROT</name>
<evidence type="ECO:0000259" key="10">
    <source>
        <dbReference type="PROSITE" id="PS50263"/>
    </source>
</evidence>
<dbReference type="PANTHER" id="PTHR23090">
    <property type="entry name" value="NH 3 /GLUTAMINE-DEPENDENT NAD + SYNTHETASE"/>
    <property type="match status" value="1"/>
</dbReference>
<dbReference type="EC" id="6.3.5.1" evidence="7 8"/>
<sequence>MPACGGRRKPPGVTERLSIAIAQIAPVVGDVAGNVARIRRARAEAAALGADLVVYCELCVSGYPPEDLVRKPAYQRACRAAVEALAADTGDGGPAMIVGAPWKTDEADKPYNAAFLLDGGLIAATRCKCRLPNYGVFDEPRHFEPAVGFPQPTEFRGAKLGLMICEDMWIEGAGEALAAAGADFFIVPHGSPFRKTALAERTAAARARCRATGRPLVFVNQLAGQDEVVFEGAAFVMDAHGEVVFRAPQFEEGVFLTEWRREASRWICADGPKARWIGGEEMVYRAVVLGARDYIEKNRFPGVVIGLSGGVDSALTAAIAVDALGPERVRCVMMPSRFTSKESLQDAEECAAMLGVSYETIPIEPAVAAFEQMLAPVFRNLPRDATEENIQSRIRGVLLMALSNKSGWMVLTTGNKSEMSVGYATLYGDMNGGYNPLKDIYKTEVYALARWRNARAPAGLKGPAGLVIPERILTKAPSAELRAGQTDQDSLPPYDALDPILERLVEKEMAVRDIVAEGYDEATVRRIEHMLYVAEYKRRQAPPGPKVTAVNFGRDRRYPITNGWRDRDAPLV</sequence>
<feature type="binding site" evidence="7">
    <location>
        <position position="389"/>
    </location>
    <ligand>
        <name>deamido-NAD(+)</name>
        <dbReference type="ChEBI" id="CHEBI:58437"/>
        <note>ligand shared between two neighboring subunits</note>
    </ligand>
</feature>
<dbReference type="CDD" id="cd00553">
    <property type="entry name" value="NAD_synthase"/>
    <property type="match status" value="1"/>
</dbReference>
<evidence type="ECO:0000256" key="8">
    <source>
        <dbReference type="PIRNR" id="PIRNR006630"/>
    </source>
</evidence>
<dbReference type="InterPro" id="IPR003010">
    <property type="entry name" value="C-N_Hydrolase"/>
</dbReference>
<proteinExistence type="inferred from homology"/>
<feature type="domain" description="CN hydrolase" evidence="10">
    <location>
        <begin position="17"/>
        <end position="261"/>
    </location>
</feature>
<dbReference type="PIRSF" id="PIRSF006630">
    <property type="entry name" value="NADS_GAT"/>
    <property type="match status" value="1"/>
</dbReference>
<feature type="binding site" evidence="7">
    <location>
        <position position="537"/>
    </location>
    <ligand>
        <name>deamido-NAD(+)</name>
        <dbReference type="ChEBI" id="CHEBI:58437"/>
        <note>ligand shared between two neighboring subunits</note>
    </ligand>
</feature>
<dbReference type="NCBIfam" id="TIGR00552">
    <property type="entry name" value="nadE"/>
    <property type="match status" value="1"/>
</dbReference>
<dbReference type="NCBIfam" id="NF010588">
    <property type="entry name" value="PRK13981.1"/>
    <property type="match status" value="1"/>
</dbReference>
<evidence type="ECO:0000256" key="1">
    <source>
        <dbReference type="ARBA" id="ARBA00005188"/>
    </source>
</evidence>
<feature type="binding site" evidence="7">
    <location>
        <position position="191"/>
    </location>
    <ligand>
        <name>L-glutamine</name>
        <dbReference type="ChEBI" id="CHEBI:58359"/>
    </ligand>
</feature>
<feature type="active site" description="For glutaminase activity" evidence="7">
    <location>
        <position position="128"/>
    </location>
</feature>
<dbReference type="AlphaFoldDB" id="A0A239PKB5"/>
<keyword evidence="12" id="KW-1185">Reference proteome</keyword>
<evidence type="ECO:0000256" key="6">
    <source>
        <dbReference type="ARBA" id="ARBA00023027"/>
    </source>
</evidence>
<comment type="catalytic activity">
    <reaction evidence="7 8">
        <text>deamido-NAD(+) + L-glutamine + ATP + H2O = L-glutamate + AMP + diphosphate + NAD(+) + H(+)</text>
        <dbReference type="Rhea" id="RHEA:24384"/>
        <dbReference type="ChEBI" id="CHEBI:15377"/>
        <dbReference type="ChEBI" id="CHEBI:15378"/>
        <dbReference type="ChEBI" id="CHEBI:29985"/>
        <dbReference type="ChEBI" id="CHEBI:30616"/>
        <dbReference type="ChEBI" id="CHEBI:33019"/>
        <dbReference type="ChEBI" id="CHEBI:57540"/>
        <dbReference type="ChEBI" id="CHEBI:58359"/>
        <dbReference type="ChEBI" id="CHEBI:58437"/>
        <dbReference type="ChEBI" id="CHEBI:456215"/>
        <dbReference type="EC" id="6.3.5.1"/>
    </reaction>
</comment>
<dbReference type="Pfam" id="PF02540">
    <property type="entry name" value="NAD_synthase"/>
    <property type="match status" value="1"/>
</dbReference>
<evidence type="ECO:0000256" key="7">
    <source>
        <dbReference type="HAMAP-Rule" id="MF_02090"/>
    </source>
</evidence>
<dbReference type="InterPro" id="IPR003694">
    <property type="entry name" value="NAD_synthase"/>
</dbReference>
<feature type="binding site" evidence="7">
    <location>
        <position position="413"/>
    </location>
    <ligand>
        <name>ATP</name>
        <dbReference type="ChEBI" id="CHEBI:30616"/>
    </ligand>
</feature>
<dbReference type="InterPro" id="IPR036526">
    <property type="entry name" value="C-N_Hydrolase_sf"/>
</dbReference>
<feature type="binding site" evidence="7">
    <location>
        <position position="418"/>
    </location>
    <ligand>
        <name>deamido-NAD(+)</name>
        <dbReference type="ChEBI" id="CHEBI:58437"/>
        <note>ligand shared between two neighboring subunits</note>
    </ligand>
</feature>
<comment type="similarity">
    <text evidence="9">Belongs to the NAD synthetase family.</text>
</comment>
<dbReference type="SUPFAM" id="SSF56317">
    <property type="entry name" value="Carbon-nitrogen hydrolase"/>
    <property type="match status" value="1"/>
</dbReference>
<dbReference type="GO" id="GO:0005524">
    <property type="term" value="F:ATP binding"/>
    <property type="evidence" value="ECO:0007669"/>
    <property type="project" value="UniProtKB-UniRule"/>
</dbReference>
<dbReference type="SUPFAM" id="SSF52402">
    <property type="entry name" value="Adenine nucleotide alpha hydrolases-like"/>
    <property type="match status" value="1"/>
</dbReference>
<keyword evidence="6 7" id="KW-0520">NAD</keyword>